<keyword evidence="2 6" id="KW-0963">Cytoplasm</keyword>
<dbReference type="EMBL" id="SLWF01000001">
    <property type="protein sequence ID" value="TCN90670.1"/>
    <property type="molecule type" value="Genomic_DNA"/>
</dbReference>
<dbReference type="PANTHER" id="PTHR43648">
    <property type="entry name" value="ELECTRON TRANSFER FLAVOPROTEIN BETA SUBUNIT LYSINE METHYLTRANSFERASE"/>
    <property type="match status" value="1"/>
</dbReference>
<evidence type="ECO:0000256" key="4">
    <source>
        <dbReference type="ARBA" id="ARBA00022679"/>
    </source>
</evidence>
<keyword evidence="4 6" id="KW-0808">Transferase</keyword>
<dbReference type="GO" id="GO:0032259">
    <property type="term" value="P:methylation"/>
    <property type="evidence" value="ECO:0007669"/>
    <property type="project" value="UniProtKB-KW"/>
</dbReference>
<dbReference type="EC" id="2.1.1.-" evidence="6"/>
<protein>
    <recommendedName>
        <fullName evidence="6">Ribosomal protein L11 methyltransferase</fullName>
        <shortName evidence="6">L11 Mtase</shortName>
        <ecNumber evidence="6">2.1.1.-</ecNumber>
    </recommendedName>
</protein>
<dbReference type="CDD" id="cd02440">
    <property type="entry name" value="AdoMet_MTases"/>
    <property type="match status" value="1"/>
</dbReference>
<dbReference type="Proteomes" id="UP000294832">
    <property type="component" value="Unassembled WGS sequence"/>
</dbReference>
<dbReference type="GO" id="GO:0016279">
    <property type="term" value="F:protein-lysine N-methyltransferase activity"/>
    <property type="evidence" value="ECO:0007669"/>
    <property type="project" value="TreeGrafter"/>
</dbReference>
<evidence type="ECO:0000313" key="7">
    <source>
        <dbReference type="EMBL" id="TCN90670.1"/>
    </source>
</evidence>
<name>A0A4R2FKN4_9GAMM</name>
<feature type="binding site" evidence="6">
    <location>
        <position position="226"/>
    </location>
    <ligand>
        <name>S-adenosyl-L-methionine</name>
        <dbReference type="ChEBI" id="CHEBI:59789"/>
    </ligand>
</feature>
<comment type="similarity">
    <text evidence="1 6">Belongs to the methyltransferase superfamily. PrmA family.</text>
</comment>
<evidence type="ECO:0000313" key="8">
    <source>
        <dbReference type="Proteomes" id="UP000294832"/>
    </source>
</evidence>
<organism evidence="7 8">
    <name type="scientific">Shewanella fodinae</name>
    <dbReference type="NCBI Taxonomy" id="552357"/>
    <lineage>
        <taxon>Bacteria</taxon>
        <taxon>Pseudomonadati</taxon>
        <taxon>Pseudomonadota</taxon>
        <taxon>Gammaproteobacteria</taxon>
        <taxon>Alteromonadales</taxon>
        <taxon>Shewanellaceae</taxon>
        <taxon>Shewanella</taxon>
    </lineage>
</organism>
<dbReference type="AlphaFoldDB" id="A0A4R2FKN4"/>
<dbReference type="PANTHER" id="PTHR43648:SF1">
    <property type="entry name" value="ELECTRON TRANSFER FLAVOPROTEIN BETA SUBUNIT LYSINE METHYLTRANSFERASE"/>
    <property type="match status" value="1"/>
</dbReference>
<feature type="binding site" evidence="6">
    <location>
        <position position="268"/>
    </location>
    <ligand>
        <name>S-adenosyl-L-methionine</name>
        <dbReference type="ChEBI" id="CHEBI:59789"/>
    </ligand>
</feature>
<dbReference type="PIRSF" id="PIRSF000401">
    <property type="entry name" value="RPL11_MTase"/>
    <property type="match status" value="1"/>
</dbReference>
<comment type="function">
    <text evidence="6">Methylates ribosomal protein L11.</text>
</comment>
<dbReference type="GO" id="GO:0005829">
    <property type="term" value="C:cytosol"/>
    <property type="evidence" value="ECO:0007669"/>
    <property type="project" value="TreeGrafter"/>
</dbReference>
<comment type="catalytic activity">
    <reaction evidence="6">
        <text>L-lysyl-[protein] + 3 S-adenosyl-L-methionine = N(6),N(6),N(6)-trimethyl-L-lysyl-[protein] + 3 S-adenosyl-L-homocysteine + 3 H(+)</text>
        <dbReference type="Rhea" id="RHEA:54192"/>
        <dbReference type="Rhea" id="RHEA-COMP:9752"/>
        <dbReference type="Rhea" id="RHEA-COMP:13826"/>
        <dbReference type="ChEBI" id="CHEBI:15378"/>
        <dbReference type="ChEBI" id="CHEBI:29969"/>
        <dbReference type="ChEBI" id="CHEBI:57856"/>
        <dbReference type="ChEBI" id="CHEBI:59789"/>
        <dbReference type="ChEBI" id="CHEBI:61961"/>
    </reaction>
</comment>
<keyword evidence="3 6" id="KW-0489">Methyltransferase</keyword>
<keyword evidence="7" id="KW-0687">Ribonucleoprotein</keyword>
<dbReference type="SUPFAM" id="SSF53335">
    <property type="entry name" value="S-adenosyl-L-methionine-dependent methyltransferases"/>
    <property type="match status" value="1"/>
</dbReference>
<feature type="binding site" evidence="6">
    <location>
        <position position="204"/>
    </location>
    <ligand>
        <name>S-adenosyl-L-methionine</name>
        <dbReference type="ChEBI" id="CHEBI:59789"/>
    </ligand>
</feature>
<keyword evidence="8" id="KW-1185">Reference proteome</keyword>
<feature type="binding site" evidence="6">
    <location>
        <position position="183"/>
    </location>
    <ligand>
        <name>S-adenosyl-L-methionine</name>
        <dbReference type="ChEBI" id="CHEBI:59789"/>
    </ligand>
</feature>
<evidence type="ECO:0000256" key="1">
    <source>
        <dbReference type="ARBA" id="ARBA00009741"/>
    </source>
</evidence>
<dbReference type="Pfam" id="PF06325">
    <property type="entry name" value="PrmA"/>
    <property type="match status" value="1"/>
</dbReference>
<accession>A0A4R2FKN4</accession>
<evidence type="ECO:0000256" key="6">
    <source>
        <dbReference type="HAMAP-Rule" id="MF_00735"/>
    </source>
</evidence>
<dbReference type="NCBIfam" id="TIGR00406">
    <property type="entry name" value="prmA"/>
    <property type="match status" value="1"/>
</dbReference>
<dbReference type="InterPro" id="IPR004498">
    <property type="entry name" value="Ribosomal_PrmA_MeTrfase"/>
</dbReference>
<reference evidence="7 8" key="1">
    <citation type="submission" date="2019-03" db="EMBL/GenBank/DDBJ databases">
        <title>Freshwater and sediment microbial communities from various areas in North America, analyzing microbe dynamics in response to fracking.</title>
        <authorList>
            <person name="Lamendella R."/>
        </authorList>
    </citation>
    <scope>NUCLEOTIDE SEQUENCE [LARGE SCALE GENOMIC DNA]</scope>
    <source>
        <strain evidence="7 8">74A</strain>
    </source>
</reference>
<comment type="subcellular location">
    <subcellularLocation>
        <location evidence="6">Cytoplasm</location>
    </subcellularLocation>
</comment>
<dbReference type="HAMAP" id="MF_00735">
    <property type="entry name" value="Methyltr_PrmA"/>
    <property type="match status" value="1"/>
</dbReference>
<dbReference type="InterPro" id="IPR050078">
    <property type="entry name" value="Ribosomal_L11_MeTrfase_PrmA"/>
</dbReference>
<dbReference type="Gene3D" id="3.40.50.150">
    <property type="entry name" value="Vaccinia Virus protein VP39"/>
    <property type="match status" value="1"/>
</dbReference>
<keyword evidence="5 6" id="KW-0949">S-adenosyl-L-methionine</keyword>
<dbReference type="GO" id="GO:0005840">
    <property type="term" value="C:ribosome"/>
    <property type="evidence" value="ECO:0007669"/>
    <property type="project" value="UniProtKB-KW"/>
</dbReference>
<evidence type="ECO:0000256" key="5">
    <source>
        <dbReference type="ARBA" id="ARBA00022691"/>
    </source>
</evidence>
<evidence type="ECO:0000256" key="2">
    <source>
        <dbReference type="ARBA" id="ARBA00022490"/>
    </source>
</evidence>
<keyword evidence="7" id="KW-0689">Ribosomal protein</keyword>
<evidence type="ECO:0000256" key="3">
    <source>
        <dbReference type="ARBA" id="ARBA00022603"/>
    </source>
</evidence>
<proteinExistence type="inferred from homology"/>
<gene>
    <name evidence="6" type="primary">prmA</name>
    <name evidence="7" type="ORF">EDC91_101140</name>
</gene>
<comment type="caution">
    <text evidence="7">The sequence shown here is derived from an EMBL/GenBank/DDBJ whole genome shotgun (WGS) entry which is preliminary data.</text>
</comment>
<dbReference type="InterPro" id="IPR029063">
    <property type="entry name" value="SAM-dependent_MTases_sf"/>
</dbReference>
<sequence length="333" mass="37334">MESHFQFTPTQLARYRLARQQTLALQYAGLFLAKEKPYMPWIQLRIHSNSEHAEALSDLLMELGSVSITFEDGKDTPIFEPKLGETPLWADTVVVALFDAGTDLNPVVDELRQLPFLQQQFNYKIEQIEDKDWVREWMDNFHPIQFGQRLWICPSWREIPDPDAVNVILDPGLAFGTGTHPTTALCLQWLDSLELQDKEVIDFGCGSGILAVAALKLGAKSAIGIDIDYQAIDASRDNATRNQVIDRLSLYLPQDQPQGIQADVLVANILAGPLRELAPQIASLVKPGGKLALSGLLNEQAEELREIYSEWFTVDAAAHKEDWSRLTGVRKSL</sequence>